<name>A0AAU9CJS0_9BACT</name>
<gene>
    <name evidence="1" type="ORF">FUAX_06700</name>
</gene>
<dbReference type="Proteomes" id="UP001348817">
    <property type="component" value="Chromosome"/>
</dbReference>
<accession>A0AAU9CJS0</accession>
<reference evidence="1 2" key="1">
    <citation type="submission" date="2021-12" db="EMBL/GenBank/DDBJ databases">
        <title>Genome sequencing of bacteria with rrn-lacking chromosome and rrn-plasmid.</title>
        <authorList>
            <person name="Anda M."/>
            <person name="Iwasaki W."/>
        </authorList>
    </citation>
    <scope>NUCLEOTIDE SEQUENCE [LARGE SCALE GENOMIC DNA]</scope>
    <source>
        <strain evidence="1 2">DSM 100852</strain>
    </source>
</reference>
<dbReference type="KEGG" id="fax:FUAX_06700"/>
<organism evidence="1 2">
    <name type="scientific">Fulvitalea axinellae</name>
    <dbReference type="NCBI Taxonomy" id="1182444"/>
    <lineage>
        <taxon>Bacteria</taxon>
        <taxon>Pseudomonadati</taxon>
        <taxon>Bacteroidota</taxon>
        <taxon>Cytophagia</taxon>
        <taxon>Cytophagales</taxon>
        <taxon>Persicobacteraceae</taxon>
        <taxon>Fulvitalea</taxon>
    </lineage>
</organism>
<dbReference type="AlphaFoldDB" id="A0AAU9CJS0"/>
<evidence type="ECO:0000313" key="1">
    <source>
        <dbReference type="EMBL" id="BDD08238.1"/>
    </source>
</evidence>
<protein>
    <submittedName>
        <fullName evidence="1">Uncharacterized protein</fullName>
    </submittedName>
</protein>
<keyword evidence="2" id="KW-1185">Reference proteome</keyword>
<dbReference type="RefSeq" id="WP_338393509.1">
    <property type="nucleotide sequence ID" value="NZ_AP025314.1"/>
</dbReference>
<proteinExistence type="predicted"/>
<dbReference type="EMBL" id="AP025314">
    <property type="protein sequence ID" value="BDD08238.1"/>
    <property type="molecule type" value="Genomic_DNA"/>
</dbReference>
<evidence type="ECO:0000313" key="2">
    <source>
        <dbReference type="Proteomes" id="UP001348817"/>
    </source>
</evidence>
<sequence length="111" mass="12430">MILIDLILKSETVHKLNHATSLRPHLESHIGINFFISPVEADLMKDHGRLQKANTLLEKGESASTLLQDLNIGTGFALFFSALIFLYKRACFENCGPNTRTNLAQNAFIIF</sequence>